<evidence type="ECO:0000256" key="12">
    <source>
        <dbReference type="PROSITE-ProRule" id="PRU00042"/>
    </source>
</evidence>
<evidence type="ECO:0000259" key="14">
    <source>
        <dbReference type="PROSITE" id="PS50157"/>
    </source>
</evidence>
<feature type="domain" description="C2H2-type" evidence="14">
    <location>
        <begin position="62"/>
        <end position="88"/>
    </location>
</feature>
<evidence type="ECO:0000256" key="5">
    <source>
        <dbReference type="ARBA" id="ARBA00022771"/>
    </source>
</evidence>
<evidence type="ECO:0000256" key="9">
    <source>
        <dbReference type="ARBA" id="ARBA00023163"/>
    </source>
</evidence>
<evidence type="ECO:0000313" key="15">
    <source>
        <dbReference type="EMBL" id="KXN72060.1"/>
    </source>
</evidence>
<dbReference type="GO" id="GO:0005634">
    <property type="term" value="C:nucleus"/>
    <property type="evidence" value="ECO:0007669"/>
    <property type="project" value="UniProtKB-SubCell"/>
</dbReference>
<dbReference type="GO" id="GO:0000978">
    <property type="term" value="F:RNA polymerase II cis-regulatory region sequence-specific DNA binding"/>
    <property type="evidence" value="ECO:0007669"/>
    <property type="project" value="TreeGrafter"/>
</dbReference>
<feature type="domain" description="C2H2-type" evidence="14">
    <location>
        <begin position="34"/>
        <end position="61"/>
    </location>
</feature>
<organism evidence="15 16">
    <name type="scientific">Conidiobolus coronatus (strain ATCC 28846 / CBS 209.66 / NRRL 28638)</name>
    <name type="common">Delacroixia coronata</name>
    <dbReference type="NCBI Taxonomy" id="796925"/>
    <lineage>
        <taxon>Eukaryota</taxon>
        <taxon>Fungi</taxon>
        <taxon>Fungi incertae sedis</taxon>
        <taxon>Zoopagomycota</taxon>
        <taxon>Entomophthoromycotina</taxon>
        <taxon>Entomophthoromycetes</taxon>
        <taxon>Entomophthorales</taxon>
        <taxon>Ancylistaceae</taxon>
        <taxon>Conidiobolus</taxon>
    </lineage>
</organism>
<proteinExistence type="inferred from homology"/>
<feature type="non-terminal residue" evidence="15">
    <location>
        <position position="88"/>
    </location>
</feature>
<keyword evidence="3" id="KW-0479">Metal-binding</keyword>
<keyword evidence="5 12" id="KW-0863">Zinc-finger</keyword>
<dbReference type="PANTHER" id="PTHR47428:SF1">
    <property type="entry name" value="REGULATORY PROTEIN MIG1-RELATED"/>
    <property type="match status" value="1"/>
</dbReference>
<keyword evidence="7" id="KW-0805">Transcription regulation</keyword>
<dbReference type="InterPro" id="IPR013087">
    <property type="entry name" value="Znf_C2H2_type"/>
</dbReference>
<dbReference type="SMART" id="SM00355">
    <property type="entry name" value="ZnF_C2H2"/>
    <property type="match status" value="2"/>
</dbReference>
<dbReference type="OrthoDB" id="654211at2759"/>
<feature type="region of interest" description="Disordered" evidence="13">
    <location>
        <begin position="54"/>
        <end position="88"/>
    </location>
</feature>
<evidence type="ECO:0000256" key="1">
    <source>
        <dbReference type="ARBA" id="ARBA00004123"/>
    </source>
</evidence>
<evidence type="ECO:0000256" key="2">
    <source>
        <dbReference type="ARBA" id="ARBA00022491"/>
    </source>
</evidence>
<dbReference type="OMA" id="TRRAYNC"/>
<dbReference type="EMBL" id="KQ964461">
    <property type="protein sequence ID" value="KXN72060.1"/>
    <property type="molecule type" value="Genomic_DNA"/>
</dbReference>
<dbReference type="FunFam" id="3.30.160.60:FF:000152">
    <property type="entry name" value="DNA-binding protein creA"/>
    <property type="match status" value="1"/>
</dbReference>
<dbReference type="GO" id="GO:0005737">
    <property type="term" value="C:cytoplasm"/>
    <property type="evidence" value="ECO:0007669"/>
    <property type="project" value="TreeGrafter"/>
</dbReference>
<dbReference type="AlphaFoldDB" id="A0A137PAL7"/>
<keyword evidence="9" id="KW-0804">Transcription</keyword>
<dbReference type="STRING" id="796925.A0A137PAL7"/>
<dbReference type="Pfam" id="PF00096">
    <property type="entry name" value="zf-C2H2"/>
    <property type="match status" value="2"/>
</dbReference>
<dbReference type="InterPro" id="IPR036236">
    <property type="entry name" value="Znf_C2H2_sf"/>
</dbReference>
<reference evidence="15 16" key="1">
    <citation type="journal article" date="2015" name="Genome Biol. Evol.">
        <title>Phylogenomic analyses indicate that early fungi evolved digesting cell walls of algal ancestors of land plants.</title>
        <authorList>
            <person name="Chang Y."/>
            <person name="Wang S."/>
            <person name="Sekimoto S."/>
            <person name="Aerts A.L."/>
            <person name="Choi C."/>
            <person name="Clum A."/>
            <person name="LaButti K.M."/>
            <person name="Lindquist E.A."/>
            <person name="Yee Ngan C."/>
            <person name="Ohm R.A."/>
            <person name="Salamov A.A."/>
            <person name="Grigoriev I.V."/>
            <person name="Spatafora J.W."/>
            <person name="Berbee M.L."/>
        </authorList>
    </citation>
    <scope>NUCLEOTIDE SEQUENCE [LARGE SCALE GENOMIC DNA]</scope>
    <source>
        <strain evidence="15 16">NRRL 28638</strain>
    </source>
</reference>
<keyword evidence="8" id="KW-0238">DNA-binding</keyword>
<comment type="subcellular location">
    <subcellularLocation>
        <location evidence="1">Nucleus</location>
    </subcellularLocation>
</comment>
<protein>
    <recommendedName>
        <fullName evidence="14">C2H2-type domain-containing protein</fullName>
    </recommendedName>
</protein>
<sequence>MIKELNGGVAIAPTPSELKSSSTKKSPSDAPRPFECPYCPKRFYRLEHQTRHIRTHTGEKPHPCQFPGCHKRFSRSDELTRHSRIHNK</sequence>
<keyword evidence="2" id="KW-0678">Repressor</keyword>
<comment type="similarity">
    <text evidence="11">Belongs to the creA/MIG C2H2-type zinc-finger protein family.</text>
</comment>
<evidence type="ECO:0000313" key="16">
    <source>
        <dbReference type="Proteomes" id="UP000070444"/>
    </source>
</evidence>
<evidence type="ECO:0000256" key="10">
    <source>
        <dbReference type="ARBA" id="ARBA00023242"/>
    </source>
</evidence>
<dbReference type="PROSITE" id="PS00028">
    <property type="entry name" value="ZINC_FINGER_C2H2_1"/>
    <property type="match status" value="2"/>
</dbReference>
<feature type="region of interest" description="Disordered" evidence="13">
    <location>
        <begin position="1"/>
        <end position="33"/>
    </location>
</feature>
<keyword evidence="10" id="KW-0539">Nucleus</keyword>
<evidence type="ECO:0000256" key="7">
    <source>
        <dbReference type="ARBA" id="ARBA00023015"/>
    </source>
</evidence>
<keyword evidence="6" id="KW-0862">Zinc</keyword>
<evidence type="ECO:0000256" key="13">
    <source>
        <dbReference type="SAM" id="MobiDB-lite"/>
    </source>
</evidence>
<evidence type="ECO:0000256" key="6">
    <source>
        <dbReference type="ARBA" id="ARBA00022833"/>
    </source>
</evidence>
<dbReference type="InterPro" id="IPR051007">
    <property type="entry name" value="creA/MIG_C2H2-ZnF"/>
</dbReference>
<accession>A0A137PAL7</accession>
<dbReference type="Gene3D" id="3.30.160.60">
    <property type="entry name" value="Classic Zinc Finger"/>
    <property type="match status" value="2"/>
</dbReference>
<gene>
    <name evidence="15" type="ORF">CONCODRAFT_37485</name>
</gene>
<evidence type="ECO:0000256" key="11">
    <source>
        <dbReference type="ARBA" id="ARBA00038023"/>
    </source>
</evidence>
<dbReference type="GO" id="GO:0008270">
    <property type="term" value="F:zinc ion binding"/>
    <property type="evidence" value="ECO:0007669"/>
    <property type="project" value="UniProtKB-KW"/>
</dbReference>
<dbReference type="PROSITE" id="PS50157">
    <property type="entry name" value="ZINC_FINGER_C2H2_2"/>
    <property type="match status" value="2"/>
</dbReference>
<dbReference type="SUPFAM" id="SSF57667">
    <property type="entry name" value="beta-beta-alpha zinc fingers"/>
    <property type="match status" value="1"/>
</dbReference>
<evidence type="ECO:0000256" key="3">
    <source>
        <dbReference type="ARBA" id="ARBA00022723"/>
    </source>
</evidence>
<name>A0A137PAL7_CONC2</name>
<dbReference type="Proteomes" id="UP000070444">
    <property type="component" value="Unassembled WGS sequence"/>
</dbReference>
<keyword evidence="4" id="KW-0677">Repeat</keyword>
<keyword evidence="16" id="KW-1185">Reference proteome</keyword>
<dbReference type="FunFam" id="3.30.160.60:FF:000045">
    <property type="entry name" value="ZFP69 zinc finger protein B"/>
    <property type="match status" value="1"/>
</dbReference>
<dbReference type="GO" id="GO:0000433">
    <property type="term" value="P:carbon catabolite repression of transcription from RNA polymerase II promoter by glucose"/>
    <property type="evidence" value="ECO:0007669"/>
    <property type="project" value="TreeGrafter"/>
</dbReference>
<dbReference type="PANTHER" id="PTHR47428">
    <property type="entry name" value="REGULATORY PROTEIN MIG1-RELATED"/>
    <property type="match status" value="1"/>
</dbReference>
<evidence type="ECO:0000256" key="4">
    <source>
        <dbReference type="ARBA" id="ARBA00022737"/>
    </source>
</evidence>
<evidence type="ECO:0000256" key="8">
    <source>
        <dbReference type="ARBA" id="ARBA00023125"/>
    </source>
</evidence>